<comment type="cofactor">
    <cofactor evidence="1">
        <name>Mg(2+)</name>
        <dbReference type="ChEBI" id="CHEBI:18420"/>
    </cofactor>
</comment>
<dbReference type="PANTHER" id="PTHR22972">
    <property type="entry name" value="SERINE/THREONINE PROTEIN KINASE"/>
    <property type="match status" value="1"/>
</dbReference>
<evidence type="ECO:0000256" key="9">
    <source>
        <dbReference type="ARBA" id="ARBA00022741"/>
    </source>
</evidence>
<evidence type="ECO:0000256" key="6">
    <source>
        <dbReference type="ARBA" id="ARBA00022527"/>
    </source>
</evidence>
<dbReference type="GO" id="GO:0005743">
    <property type="term" value="C:mitochondrial inner membrane"/>
    <property type="evidence" value="ECO:0007669"/>
    <property type="project" value="UniProtKB-SubCell"/>
</dbReference>
<organism evidence="20 21">
    <name type="scientific">Syphacia muris</name>
    <dbReference type="NCBI Taxonomy" id="451379"/>
    <lineage>
        <taxon>Eukaryota</taxon>
        <taxon>Metazoa</taxon>
        <taxon>Ecdysozoa</taxon>
        <taxon>Nematoda</taxon>
        <taxon>Chromadorea</taxon>
        <taxon>Rhabditida</taxon>
        <taxon>Spirurina</taxon>
        <taxon>Oxyuridomorpha</taxon>
        <taxon>Oxyuroidea</taxon>
        <taxon>Oxyuridae</taxon>
        <taxon>Syphacia</taxon>
    </lineage>
</organism>
<evidence type="ECO:0000256" key="1">
    <source>
        <dbReference type="ARBA" id="ARBA00001946"/>
    </source>
</evidence>
<feature type="domain" description="Protein kinase" evidence="19">
    <location>
        <begin position="134"/>
        <end position="491"/>
    </location>
</feature>
<dbReference type="Pfam" id="PF00069">
    <property type="entry name" value="Pkinase"/>
    <property type="match status" value="1"/>
</dbReference>
<keyword evidence="10" id="KW-0418">Kinase</keyword>
<evidence type="ECO:0000256" key="14">
    <source>
        <dbReference type="ARBA" id="ARBA00022842"/>
    </source>
</evidence>
<keyword evidence="7" id="KW-0808">Transferase</keyword>
<evidence type="ECO:0000256" key="17">
    <source>
        <dbReference type="ARBA" id="ARBA00047899"/>
    </source>
</evidence>
<dbReference type="SUPFAM" id="SSF56112">
    <property type="entry name" value="Protein kinase-like (PK-like)"/>
    <property type="match status" value="1"/>
</dbReference>
<dbReference type="WBParaSite" id="SMUV_0000276201-mRNA-1">
    <property type="protein sequence ID" value="SMUV_0000276201-mRNA-1"/>
    <property type="gene ID" value="SMUV_0000276201"/>
</dbReference>
<keyword evidence="6" id="KW-0723">Serine/threonine-protein kinase</keyword>
<sequence>MLVCKWNGTVFKLTRRRVFGVRGWCGHSNSAVYLLKSLPNGNPRAVLYRSSKTFIKTFRTFFRNIGVRNCIRPFSMIDHNRIRFTQYEVKRFRIVPPEFHRLSNTGFIKDFFVKSIRYSPYIVITDYPNQLDAYEIGSNIGCGCHAAVYELRIAKSKVNKTATVSNYCNLDELLSDSKDLNETIQPPNGAKKFPLALKIILNYENPIPEHLLWSQMGTELVPLLKNKIPLIGRMANLKSMSKPHPNVVKMYTAFVDRMPVLSDAKLLYSEPFPNLSLCKLPINEPTTLMIVMKRIIIQRSLFVRYRMTLRQYALVMKRNLWKGRVMYGQLLEGVTYLYDQTISHRDLKSDNILLDFDTEEDTPHLVICDFGCALATGSWTVKYSDDSVDLGGNLALRPPEVRCARPGPHVFVDFRLADLWASATLGYEIFTRCNPFYSKLSSLNYIESDLPELPKRVHYAVKAITKKILSRDSEERPLPHVAANVVDISLFRFGDSIKKVLDDCGLEELMLDDEVFGFSSTVHKAFNMLKSKVRKTLDDLSSLYAAETIIARRLCPKVISRAELQLRATFLSRLNHSEVCEALKYFYIDSDL</sequence>
<evidence type="ECO:0000256" key="16">
    <source>
        <dbReference type="ARBA" id="ARBA00023128"/>
    </source>
</evidence>
<dbReference type="SMART" id="SM00220">
    <property type="entry name" value="S_TKc"/>
    <property type="match status" value="1"/>
</dbReference>
<keyword evidence="12" id="KW-0472">Membrane</keyword>
<keyword evidence="13" id="KW-0067">ATP-binding</keyword>
<dbReference type="GO" id="GO:0042981">
    <property type="term" value="P:regulation of apoptotic process"/>
    <property type="evidence" value="ECO:0007669"/>
    <property type="project" value="TreeGrafter"/>
</dbReference>
<keyword evidence="16" id="KW-0496">Mitochondrion</keyword>
<evidence type="ECO:0000259" key="19">
    <source>
        <dbReference type="PROSITE" id="PS50011"/>
    </source>
</evidence>
<evidence type="ECO:0000256" key="15">
    <source>
        <dbReference type="ARBA" id="ARBA00022946"/>
    </source>
</evidence>
<dbReference type="GO" id="GO:0046872">
    <property type="term" value="F:metal ion binding"/>
    <property type="evidence" value="ECO:0007669"/>
    <property type="project" value="UniProtKB-KW"/>
</dbReference>
<dbReference type="GO" id="GO:0090141">
    <property type="term" value="P:positive regulation of mitochondrial fission"/>
    <property type="evidence" value="ECO:0007669"/>
    <property type="project" value="TreeGrafter"/>
</dbReference>
<evidence type="ECO:0000256" key="5">
    <source>
        <dbReference type="ARBA" id="ARBA00012513"/>
    </source>
</evidence>
<dbReference type="EC" id="2.7.11.1" evidence="5"/>
<keyword evidence="14" id="KW-0460">Magnesium</keyword>
<keyword evidence="9" id="KW-0547">Nucleotide-binding</keyword>
<dbReference type="GO" id="GO:0005829">
    <property type="term" value="C:cytosol"/>
    <property type="evidence" value="ECO:0007669"/>
    <property type="project" value="UniProtKB-SubCell"/>
</dbReference>
<name>A0A0N5AEU0_9BILA</name>
<dbReference type="STRING" id="451379.A0A0N5AEU0"/>
<dbReference type="AlphaFoldDB" id="A0A0N5AEU0"/>
<evidence type="ECO:0000256" key="11">
    <source>
        <dbReference type="ARBA" id="ARBA00022787"/>
    </source>
</evidence>
<evidence type="ECO:0000313" key="21">
    <source>
        <dbReference type="WBParaSite" id="SMUV_0000276201-mRNA-1"/>
    </source>
</evidence>
<dbReference type="Gene3D" id="1.10.510.10">
    <property type="entry name" value="Transferase(Phosphotransferase) domain 1"/>
    <property type="match status" value="1"/>
</dbReference>
<dbReference type="PROSITE" id="PS00108">
    <property type="entry name" value="PROTEIN_KINASE_ST"/>
    <property type="match status" value="1"/>
</dbReference>
<dbReference type="PANTHER" id="PTHR22972:SF7">
    <property type="entry name" value="SERINE_THREONINE-PROTEIN KINASE PINK1, MITOCHONDRIAL"/>
    <property type="match status" value="1"/>
</dbReference>
<evidence type="ECO:0000256" key="8">
    <source>
        <dbReference type="ARBA" id="ARBA00022723"/>
    </source>
</evidence>
<evidence type="ECO:0000256" key="13">
    <source>
        <dbReference type="ARBA" id="ARBA00022840"/>
    </source>
</evidence>
<evidence type="ECO:0000256" key="3">
    <source>
        <dbReference type="ARBA" id="ARBA00004514"/>
    </source>
</evidence>
<evidence type="ECO:0000313" key="20">
    <source>
        <dbReference type="Proteomes" id="UP000046393"/>
    </source>
</evidence>
<proteinExistence type="predicted"/>
<keyword evidence="20" id="KW-1185">Reference proteome</keyword>
<accession>A0A0N5AEU0</accession>
<dbReference type="InterPro" id="IPR011009">
    <property type="entry name" value="Kinase-like_dom_sf"/>
</dbReference>
<dbReference type="InterPro" id="IPR051511">
    <property type="entry name" value="MitoQC_Scaffold_Kinases"/>
</dbReference>
<dbReference type="GO" id="GO:0005741">
    <property type="term" value="C:mitochondrial outer membrane"/>
    <property type="evidence" value="ECO:0007669"/>
    <property type="project" value="UniProtKB-SubCell"/>
</dbReference>
<keyword evidence="8" id="KW-0479">Metal-binding</keyword>
<dbReference type="InterPro" id="IPR008271">
    <property type="entry name" value="Ser/Thr_kinase_AS"/>
</dbReference>
<keyword evidence="12" id="KW-0999">Mitochondrion inner membrane</keyword>
<dbReference type="GO" id="GO:0004674">
    <property type="term" value="F:protein serine/threonine kinase activity"/>
    <property type="evidence" value="ECO:0007669"/>
    <property type="project" value="UniProtKB-KW"/>
</dbReference>
<reference evidence="21" key="1">
    <citation type="submission" date="2017-02" db="UniProtKB">
        <authorList>
            <consortium name="WormBaseParasite"/>
        </authorList>
    </citation>
    <scope>IDENTIFICATION</scope>
</reference>
<dbReference type="Proteomes" id="UP000046393">
    <property type="component" value="Unplaced"/>
</dbReference>
<dbReference type="PROSITE" id="PS50011">
    <property type="entry name" value="PROTEIN_KINASE_DOM"/>
    <property type="match status" value="1"/>
</dbReference>
<evidence type="ECO:0000256" key="7">
    <source>
        <dbReference type="ARBA" id="ARBA00022679"/>
    </source>
</evidence>
<evidence type="ECO:0000256" key="4">
    <source>
        <dbReference type="ARBA" id="ARBA00004572"/>
    </source>
</evidence>
<comment type="catalytic activity">
    <reaction evidence="18">
        <text>L-seryl-[protein] + ATP = O-phospho-L-seryl-[protein] + ADP + H(+)</text>
        <dbReference type="Rhea" id="RHEA:17989"/>
        <dbReference type="Rhea" id="RHEA-COMP:9863"/>
        <dbReference type="Rhea" id="RHEA-COMP:11604"/>
        <dbReference type="ChEBI" id="CHEBI:15378"/>
        <dbReference type="ChEBI" id="CHEBI:29999"/>
        <dbReference type="ChEBI" id="CHEBI:30616"/>
        <dbReference type="ChEBI" id="CHEBI:83421"/>
        <dbReference type="ChEBI" id="CHEBI:456216"/>
        <dbReference type="EC" id="2.7.11.1"/>
    </reaction>
</comment>
<comment type="subcellular location">
    <subcellularLocation>
        <location evidence="3">Cytoplasm</location>
        <location evidence="3">Cytosol</location>
    </subcellularLocation>
    <subcellularLocation>
        <location evidence="2">Mitochondrion inner membrane</location>
        <topology evidence="2">Single-pass membrane protein</topology>
    </subcellularLocation>
    <subcellularLocation>
        <location evidence="4">Mitochondrion outer membrane</location>
        <topology evidence="4">Single-pass membrane protein</topology>
    </subcellularLocation>
</comment>
<dbReference type="GO" id="GO:0005524">
    <property type="term" value="F:ATP binding"/>
    <property type="evidence" value="ECO:0007669"/>
    <property type="project" value="UniProtKB-KW"/>
</dbReference>
<dbReference type="GO" id="GO:0000422">
    <property type="term" value="P:autophagy of mitochondrion"/>
    <property type="evidence" value="ECO:0007669"/>
    <property type="project" value="TreeGrafter"/>
</dbReference>
<protein>
    <recommendedName>
        <fullName evidence="5">non-specific serine/threonine protein kinase</fullName>
        <ecNumber evidence="5">2.7.11.1</ecNumber>
    </recommendedName>
</protein>
<comment type="catalytic activity">
    <reaction evidence="17">
        <text>L-threonyl-[protein] + ATP = O-phospho-L-threonyl-[protein] + ADP + H(+)</text>
        <dbReference type="Rhea" id="RHEA:46608"/>
        <dbReference type="Rhea" id="RHEA-COMP:11060"/>
        <dbReference type="Rhea" id="RHEA-COMP:11605"/>
        <dbReference type="ChEBI" id="CHEBI:15378"/>
        <dbReference type="ChEBI" id="CHEBI:30013"/>
        <dbReference type="ChEBI" id="CHEBI:30616"/>
        <dbReference type="ChEBI" id="CHEBI:61977"/>
        <dbReference type="ChEBI" id="CHEBI:456216"/>
        <dbReference type="EC" id="2.7.11.1"/>
    </reaction>
</comment>
<keyword evidence="11" id="KW-1000">Mitochondrion outer membrane</keyword>
<dbReference type="InterPro" id="IPR000719">
    <property type="entry name" value="Prot_kinase_dom"/>
</dbReference>
<evidence type="ECO:0000256" key="2">
    <source>
        <dbReference type="ARBA" id="ARBA00004434"/>
    </source>
</evidence>
<keyword evidence="15" id="KW-0809">Transit peptide</keyword>
<evidence type="ECO:0000256" key="18">
    <source>
        <dbReference type="ARBA" id="ARBA00048679"/>
    </source>
</evidence>
<evidence type="ECO:0000256" key="10">
    <source>
        <dbReference type="ARBA" id="ARBA00022777"/>
    </source>
</evidence>
<evidence type="ECO:0000256" key="12">
    <source>
        <dbReference type="ARBA" id="ARBA00022792"/>
    </source>
</evidence>